<dbReference type="KEGG" id="pxi:J5O05_12370"/>
<accession>A0A975DFD8</accession>
<dbReference type="PANTHER" id="PTHR40590">
    <property type="entry name" value="CYTOPLASMIC PROTEIN-RELATED"/>
    <property type="match status" value="1"/>
</dbReference>
<dbReference type="Proteomes" id="UP000664904">
    <property type="component" value="Chromosome"/>
</dbReference>
<feature type="chain" id="PRO_5037859605" evidence="1">
    <location>
        <begin position="25"/>
        <end position="292"/>
    </location>
</feature>
<reference evidence="2" key="1">
    <citation type="submission" date="2021-03" db="EMBL/GenBank/DDBJ databases">
        <title>Complete Genome of Pseudoalteromonas xiamenensis STKMTI.2, a new potential marine bacterium producing anti-Vibrio compounds.</title>
        <authorList>
            <person name="Handayani D.P."/>
            <person name="Isnansetyo A."/>
            <person name="Istiqomah I."/>
            <person name="Jumina J."/>
        </authorList>
    </citation>
    <scope>NUCLEOTIDE SEQUENCE</scope>
    <source>
        <strain evidence="2">STKMTI.2</strain>
    </source>
</reference>
<dbReference type="CDD" id="cd14789">
    <property type="entry name" value="Tiki"/>
    <property type="match status" value="1"/>
</dbReference>
<sequence>MSFLRLLRPIFLLCIFCFSAVSFAEPGLWQIKKNNHTSYLFGTIHVGDSSMSALPDSVIEALEKSNAVVVELDTTTLTPEYLQTHIYPLMTLPNSTSLSQRLKPELYQKLAKALLENGLSITQFKHIKPWAISINLTAMSYQRAGYLSSFGADMQVLGFAKKKQLEIIELESAKEQFGFFDQIDHDSNYLLSETLKSMEDAATYIHPLVSAWKAGDINKLTDYYHLSFDGSPLSQAAEKVILKDRNARWTTTLVPLLEERSLFIAVGALHLPTEHGLIALFKKNGFEVKKIN</sequence>
<keyword evidence="3" id="KW-1185">Reference proteome</keyword>
<evidence type="ECO:0000313" key="3">
    <source>
        <dbReference type="Proteomes" id="UP000664904"/>
    </source>
</evidence>
<gene>
    <name evidence="2" type="ORF">J5O05_12370</name>
</gene>
<dbReference type="InterPro" id="IPR002816">
    <property type="entry name" value="TraB/PrgY/GumN_fam"/>
</dbReference>
<keyword evidence="1" id="KW-0732">Signal</keyword>
<dbReference type="EMBL" id="CP072133">
    <property type="protein sequence ID" value="QTH70712.1"/>
    <property type="molecule type" value="Genomic_DNA"/>
</dbReference>
<dbReference type="InterPro" id="IPR047111">
    <property type="entry name" value="YbaP-like"/>
</dbReference>
<dbReference type="Pfam" id="PF01963">
    <property type="entry name" value="TraB_PrgY_gumN"/>
    <property type="match status" value="1"/>
</dbReference>
<dbReference type="RefSeq" id="WP_208842296.1">
    <property type="nucleotide sequence ID" value="NZ_CP072133.1"/>
</dbReference>
<dbReference type="AlphaFoldDB" id="A0A975DFD8"/>
<dbReference type="PANTHER" id="PTHR40590:SF1">
    <property type="entry name" value="CYTOPLASMIC PROTEIN"/>
    <property type="match status" value="1"/>
</dbReference>
<name>A0A975DFD8_9GAMM</name>
<evidence type="ECO:0000313" key="2">
    <source>
        <dbReference type="EMBL" id="QTH70712.1"/>
    </source>
</evidence>
<organism evidence="2 3">
    <name type="scientific">Pseudoalteromonas xiamenensis</name>
    <dbReference type="NCBI Taxonomy" id="882626"/>
    <lineage>
        <taxon>Bacteria</taxon>
        <taxon>Pseudomonadati</taxon>
        <taxon>Pseudomonadota</taxon>
        <taxon>Gammaproteobacteria</taxon>
        <taxon>Alteromonadales</taxon>
        <taxon>Pseudoalteromonadaceae</taxon>
        <taxon>Pseudoalteromonas</taxon>
    </lineage>
</organism>
<proteinExistence type="predicted"/>
<feature type="signal peptide" evidence="1">
    <location>
        <begin position="1"/>
        <end position="24"/>
    </location>
</feature>
<evidence type="ECO:0000256" key="1">
    <source>
        <dbReference type="SAM" id="SignalP"/>
    </source>
</evidence>
<protein>
    <submittedName>
        <fullName evidence="2">TraB/GumN family protein</fullName>
    </submittedName>
</protein>